<evidence type="ECO:0000313" key="5">
    <source>
        <dbReference type="EMBL" id="KPM47527.1"/>
    </source>
</evidence>
<dbReference type="OrthoDB" id="1490890at2"/>
<dbReference type="Pfam" id="PF21601">
    <property type="entry name" value="GldM_2nd"/>
    <property type="match status" value="1"/>
</dbReference>
<reference evidence="5 6" key="1">
    <citation type="submission" date="2015-07" db="EMBL/GenBank/DDBJ databases">
        <title>The draft genome sequence of Leadbetterella sp. JN14-9.</title>
        <authorList>
            <person name="Liu Y."/>
            <person name="Du J."/>
            <person name="Shao Z."/>
        </authorList>
    </citation>
    <scope>NUCLEOTIDE SEQUENCE [LARGE SCALE GENOMIC DNA]</scope>
    <source>
        <strain evidence="5 6">JN14-9</strain>
    </source>
</reference>
<dbReference type="InterPro" id="IPR048406">
    <property type="entry name" value="GldM_Ig-like-2"/>
</dbReference>
<evidence type="ECO:0000259" key="4">
    <source>
        <dbReference type="Pfam" id="PF21602"/>
    </source>
</evidence>
<name>A0A0P7C0J4_9BACT</name>
<evidence type="ECO:0000259" key="2">
    <source>
        <dbReference type="Pfam" id="PF12081"/>
    </source>
</evidence>
<feature type="domain" description="Gliding motility-associated protein GldM C-terminal" evidence="1">
    <location>
        <begin position="417"/>
        <end position="533"/>
    </location>
</feature>
<sequence>MAGGKETPRQKMIGMMYLVLTAMLALQVSNSILQKFLTIDKSLIAANSSASESNERLIRSMEEAVENAGNKPEYVTLLEVADKVKSETSEINAYINELRNRIIEEAGQGYDEETGEIKNLAEEEKIANIFIGPANQKSGIGYELQNKLRAYTESLKTMSEGKVSLTDLAPDAKDDPAYANVKDPGEINKDFAEAMFASTPVPAALAALSQKQSEIKRQETEVLSYLASLVGAKEIKFDKIFAVVIPDSRTVVAGQTYKADVAIGAYSSAITPKISINGSPLAVVDGKGTYEVRAQGGQYDQNGQLKRSYTASISYPKPDGTTEQVTQEETYTVLKPSVEIQSASFPPLYLSCANKIVTSSSGLGSLYNPTFGGSGAEFIPGGGGAVTIVPNSAKVTLDVANDGVTLQTFPFRVRRVPKPTIEVLANNSPVDDNVSKRGLAAASVRTINVVAISDEDFKNNNPDDANYRVTDYSIFLASGTRPKGRLENVSGNQNISGLARDAQAGDRYVITVNKVLRRNFKGQTEEVNVGSVVKEIPLR</sequence>
<evidence type="ECO:0000259" key="1">
    <source>
        <dbReference type="Pfam" id="PF12080"/>
    </source>
</evidence>
<evidence type="ECO:0000259" key="3">
    <source>
        <dbReference type="Pfam" id="PF21601"/>
    </source>
</evidence>
<feature type="domain" description="Gliding motility-associated protein GldM second immunoglobulin-like" evidence="4">
    <location>
        <begin position="337"/>
        <end position="414"/>
    </location>
</feature>
<dbReference type="STRING" id="1605367.AFM12_13550"/>
<dbReference type="Proteomes" id="UP000050454">
    <property type="component" value="Unassembled WGS sequence"/>
</dbReference>
<dbReference type="InterPro" id="IPR022720">
    <property type="entry name" value="Motility-assoc_prot_GldM_N"/>
</dbReference>
<comment type="caution">
    <text evidence="5">The sequence shown here is derived from an EMBL/GenBank/DDBJ whole genome shotgun (WGS) entry which is preliminary data.</text>
</comment>
<dbReference type="AlphaFoldDB" id="A0A0P7C0J4"/>
<dbReference type="EMBL" id="LGTQ01000010">
    <property type="protein sequence ID" value="KPM47527.1"/>
    <property type="molecule type" value="Genomic_DNA"/>
</dbReference>
<gene>
    <name evidence="5" type="ORF">AFM12_13550</name>
</gene>
<dbReference type="InterPro" id="IPR048405">
    <property type="entry name" value="GldM_Ig-like-1"/>
</dbReference>
<feature type="domain" description="Gliding motility-associated protein GldM first immunoglobulin-like" evidence="3">
    <location>
        <begin position="231"/>
        <end position="335"/>
    </location>
</feature>
<dbReference type="NCBIfam" id="TIGR03517">
    <property type="entry name" value="GldM_gliding"/>
    <property type="match status" value="1"/>
</dbReference>
<keyword evidence="6" id="KW-1185">Reference proteome</keyword>
<proteinExistence type="predicted"/>
<dbReference type="Pfam" id="PF12080">
    <property type="entry name" value="GldM_4th"/>
    <property type="match status" value="1"/>
</dbReference>
<feature type="domain" description="Gliding motility-associated protein GldM N-terminal" evidence="2">
    <location>
        <begin position="32"/>
        <end position="227"/>
    </location>
</feature>
<dbReference type="InterPro" id="IPR019859">
    <property type="entry name" value="Motility-assoc_prot_GldM"/>
</dbReference>
<dbReference type="InterPro" id="IPR022719">
    <property type="entry name" value="Motility-assoc_prot_GldM_C"/>
</dbReference>
<accession>A0A0P7C0J4</accession>
<evidence type="ECO:0000313" key="6">
    <source>
        <dbReference type="Proteomes" id="UP000050454"/>
    </source>
</evidence>
<dbReference type="RefSeq" id="WP_055149129.1">
    <property type="nucleotide sequence ID" value="NZ_JXSZ01000010.1"/>
</dbReference>
<dbReference type="Pfam" id="PF21602">
    <property type="entry name" value="GldM_3rd"/>
    <property type="match status" value="1"/>
</dbReference>
<dbReference type="Pfam" id="PF12081">
    <property type="entry name" value="GldM_1st"/>
    <property type="match status" value="1"/>
</dbReference>
<organism evidence="5 6">
    <name type="scientific">Jiulongibacter sediminis</name>
    <dbReference type="NCBI Taxonomy" id="1605367"/>
    <lineage>
        <taxon>Bacteria</taxon>
        <taxon>Pseudomonadati</taxon>
        <taxon>Bacteroidota</taxon>
        <taxon>Cytophagia</taxon>
        <taxon>Cytophagales</taxon>
        <taxon>Leadbetterellaceae</taxon>
        <taxon>Jiulongibacter</taxon>
    </lineage>
</organism>
<protein>
    <submittedName>
        <fullName evidence="5">Gliding motility protein</fullName>
    </submittedName>
</protein>